<feature type="compositionally biased region" description="Polar residues" evidence="17">
    <location>
        <begin position="1750"/>
        <end position="1775"/>
    </location>
</feature>
<feature type="compositionally biased region" description="Basic and acidic residues" evidence="17">
    <location>
        <begin position="1477"/>
        <end position="1514"/>
    </location>
</feature>
<dbReference type="SUPFAM" id="SSF57903">
    <property type="entry name" value="FYVE/PHD zinc finger"/>
    <property type="match status" value="1"/>
</dbReference>
<comment type="catalytic activity">
    <reaction evidence="16">
        <text>N(6),N(6),N(6)-trimethyl-L-lysyl(9)-[histone H3] + 2 2-oxoglutarate + 2 O2 = N(6)-methyl-L-lysyl(9)-[histone H3] + 2 formaldehyde + 2 succinate + 2 CO2</text>
        <dbReference type="Rhea" id="RHEA:60200"/>
        <dbReference type="Rhea" id="RHEA-COMP:15538"/>
        <dbReference type="Rhea" id="RHEA-COMP:15542"/>
        <dbReference type="ChEBI" id="CHEBI:15379"/>
        <dbReference type="ChEBI" id="CHEBI:16526"/>
        <dbReference type="ChEBI" id="CHEBI:16810"/>
        <dbReference type="ChEBI" id="CHEBI:16842"/>
        <dbReference type="ChEBI" id="CHEBI:30031"/>
        <dbReference type="ChEBI" id="CHEBI:61929"/>
        <dbReference type="ChEBI" id="CHEBI:61961"/>
        <dbReference type="EC" id="1.14.11.66"/>
    </reaction>
</comment>
<feature type="compositionally biased region" description="Basic residues" evidence="17">
    <location>
        <begin position="1621"/>
        <end position="1633"/>
    </location>
</feature>
<accession>A0A556VY65</accession>
<feature type="compositionally biased region" description="Basic and acidic residues" evidence="17">
    <location>
        <begin position="1812"/>
        <end position="1822"/>
    </location>
</feature>
<feature type="compositionally biased region" description="Basic and acidic residues" evidence="17">
    <location>
        <begin position="1241"/>
        <end position="1270"/>
    </location>
</feature>
<evidence type="ECO:0000256" key="16">
    <source>
        <dbReference type="ARBA" id="ARBA00049349"/>
    </source>
</evidence>
<dbReference type="GO" id="GO:0051864">
    <property type="term" value="F:histone H3K36 demethylase activity"/>
    <property type="evidence" value="ECO:0007669"/>
    <property type="project" value="TreeGrafter"/>
</dbReference>
<keyword evidence="7" id="KW-0863">Zinc-finger</keyword>
<feature type="compositionally biased region" description="Basic and acidic residues" evidence="17">
    <location>
        <begin position="1377"/>
        <end position="1424"/>
    </location>
</feature>
<sequence>MLWEQRSSTIVMMTRLEEKSRVKCDQYWPSRGTETYGMIQVTLLDTVELATYSVRTFTMYKRADFSVCVCASAGVGRTGCFIVIDAMLERMKHEQAVDVYGHVTLMRSQRNYMVQTEDQYIFIHDALLEAAVCAHTEVPARSLYSHLQSLTATTPGETVTAMELEFKKLANSKAHTSRFISANLPCNKFKNRLVNIMPYESSRVCLQPIRGVEGSDYINASFIDGYRQQKAYIATQGPLAETTEDFWRMLWEHNSTIVVMLTKLREMGREKCHQYWPAERSARYQYFVVDPMAEYNMPQYILREFKVTDARDGQSRTIRQFQFTDWPEQGRTGVFITLSIVLERMRYEGVVDLFQTIKTLRTQRPAMVQTERMYWVRVYSGEAVEKNNIVERTHGGTPSSIFVNNSTVRVRCSCVTIMEDNLFQPLSSMASNSVDQAPGSRIMTFHPTKEEFKDFSRYIAYMESKGAHLAGMAKVVPPKDWKPRCTYDDIDDLVIPAPIQQVVTGQSGLFTQYNIQKKPMTVREFRKIANTDRFCNPRYVDFDELERKYWKNLTFNPPLYGADVNGTLYDPDVDEWNIGRLNTILDTVERESGIKIKGVNTPYLYFGMWKSTFAWHTEDMDLYSINYLHFGEPKSWYVVPPEHGKRLERLAKGFFPGSAQSCEAFLRHKMTLISPSILKKYGIPLEKVAQEAGQFIVTFPYAYHAGFNHGFNCAESTNFATQRWIDYGKQAALCSCRKDMVKISMDVFVRKFQPERYKLWKAGKDSVTIDHSKPTPEAAEFLENGKTPVEEGELSNSNPTETREGEKASETTDKNGEESEKERGVTKLTATDTKGGEKGIENAAAQPSTTERQEKNAKEEETESGKTQPEAVGETEKRQIETEKIDPDNRETDEDAVRTESKDLEMDIPDHEAGLMETNKPEKEVREMDIVTKNNSTESEENYKTDEGKEETDIVQKKTKEIKQPNTETETSRRDTQAEKEEMDSNKMKQDMGGADSKEIENMSVAQLTDTSVTETNSQKSGMDSQEKERSDQEKENQETGEAEMASLEKERKESEAECEKMEYETGETVRKEMESKTGYEQTGLEEMNHEKGKTMTRKLKSGGGETELGKLDNKTVNDNMECDMENCSIECETGETGKGEMESQPEIKAIDGVIEWKELERETQSVTLEDKTEIEEMESTLSLSSPCLTGETANGERENMTGETRRGEREIMTGKTVIGEIEGMTGETTREEIEGMTGETTREEIESMTGETKREEMESMTGETRREEIKSMTEETVREEMKSLTGETTREEINSMMGETTIEKMENMTRETTREEMESLTGETESEIIGCKQIESITEVNGGGQMESETLERSEKELKSEIAEMESGQIQSKTVEMGREKESEKSGGEEEHKTENIKGEEEVNKIEKTKIRERQNEAEETTRNKINRTGVSTKTEIRTDVVKSETRQMNEGDIKSETGDTANGELEVEAGVLENETTREEAKSETETEETESIKEKDRKRETEREEMEHLTGQDKIGSQTMGEEMGSITLQENVESETDRGNLEDKTLKEVTENDRENVLSKETDKGGETIHSTKTVIEETVAAKLEENVAEKESKIGEKEVMETEEGTKTSRSSVQRKSSRPRVRMKRQRGSGAGSAEAVEQVKPKRTRLSQHEAKQEAKQPSSTDQDERDHEESMEIGTPAFKQEKKPDHSHTQSPAPLLSANKQPMTITPETPNRCHITASSQPRNIPSQPKESTPCCDIRTKRPQPNNTTPSPSLHTVTTKQNKPTLKSPSKDISSHPSDLSIQAKLTNNSRHRGDITPKRRRASSKQEAKTRESRGSAVPNEDSGETKATYGNSSAQQLFQRTLSPAEVLHVHSYAKGDYSDLDREQRDSDTDPETQENGQEAEDDSDEALNSLVRLPRHHPLIKDSISDEELQDQALIEEDGLEREPWAKPLTQLWQNRPYNERRMREYNREMGLQPPYCAVCMIFQTHQRSEETAGEQTTVQAGRQLRTKPLIPEVCFSTTTEECTEIHLNTPHLDQDGTSLLVSCSQCCVRVHTSCYGVSPEKVTKDWKCARCKAKAPTESCCLCSLRGGALHRANNDKWVHVLCAVAVLEARFVNITERSPVDLSGIPLQRFKLKCYYCKRRVKKTTGCCVQCSHGRCPTSYHPTCAQAAGVLMRPDDWPFIVHVTCCRHKGPVQSERKKDAMQEISAGQKVICKHKNGRYYQCDVVQLTKETFYEVNFDDGTFSDNLFPEDIVSRDCAQMGPPPIGEVVQVRWTDGIIYGAKFVAAHVIQMYQVEFEDGSQLTAKRDDVYALDEELPKRVKSRLSKASDMRFDGMFGEKKLQDSKRQRVINSRYRGDYIEPVIYRTIME</sequence>
<dbReference type="OrthoDB" id="9547406at2759"/>
<evidence type="ECO:0000256" key="12">
    <source>
        <dbReference type="ARBA" id="ARBA00023004"/>
    </source>
</evidence>
<keyword evidence="12" id="KW-0408">Iron</keyword>
<dbReference type="Pfam" id="PF02373">
    <property type="entry name" value="JmjC"/>
    <property type="match status" value="1"/>
</dbReference>
<feature type="region of interest" description="Disordered" evidence="17">
    <location>
        <begin position="1235"/>
        <end position="1270"/>
    </location>
</feature>
<dbReference type="SMART" id="SM00558">
    <property type="entry name" value="JmjC"/>
    <property type="match status" value="1"/>
</dbReference>
<comment type="caution">
    <text evidence="23">The sequence shown here is derived from an EMBL/GenBank/DDBJ whole genome shotgun (WGS) entry which is preliminary data.</text>
</comment>
<dbReference type="PROSITE" id="PS50055">
    <property type="entry name" value="TYR_PHOSPHATASE_PTP"/>
    <property type="match status" value="2"/>
</dbReference>
<keyword evidence="9" id="KW-0156">Chromatin regulator</keyword>
<feature type="compositionally biased region" description="Basic and acidic residues" evidence="17">
    <location>
        <begin position="1687"/>
        <end position="1696"/>
    </location>
</feature>
<evidence type="ECO:0000256" key="5">
    <source>
        <dbReference type="ARBA" id="ARBA00022723"/>
    </source>
</evidence>
<feature type="compositionally biased region" description="Polar residues" evidence="17">
    <location>
        <begin position="1724"/>
        <end position="1738"/>
    </location>
</feature>
<dbReference type="InterPro" id="IPR029021">
    <property type="entry name" value="Prot-tyrosine_phosphatase-like"/>
</dbReference>
<evidence type="ECO:0000256" key="2">
    <source>
        <dbReference type="ARBA" id="ARBA00004123"/>
    </source>
</evidence>
<dbReference type="SMART" id="SM00545">
    <property type="entry name" value="JmjN"/>
    <property type="match status" value="1"/>
</dbReference>
<keyword evidence="6" id="KW-0677">Repeat</keyword>
<dbReference type="PANTHER" id="PTHR10694">
    <property type="entry name" value="LYSINE-SPECIFIC DEMETHYLASE"/>
    <property type="match status" value="1"/>
</dbReference>
<protein>
    <recommendedName>
        <fullName evidence="4">[histone H3]-trimethyl-L-lysine(9) demethylase</fullName>
        <ecNumber evidence="4">1.14.11.66</ecNumber>
    </recommendedName>
</protein>
<feature type="domain" description="Tyrosine specific protein phosphatases" evidence="19">
    <location>
        <begin position="330"/>
        <end position="375"/>
    </location>
</feature>
<dbReference type="Gene3D" id="3.30.40.10">
    <property type="entry name" value="Zinc/RING finger domain, C3HC4 (zinc finger)"/>
    <property type="match status" value="1"/>
</dbReference>
<dbReference type="InterPro" id="IPR013083">
    <property type="entry name" value="Znf_RING/FYVE/PHD"/>
</dbReference>
<dbReference type="Gene3D" id="2.60.120.650">
    <property type="entry name" value="Cupin"/>
    <property type="match status" value="1"/>
</dbReference>
<keyword evidence="8" id="KW-0862">Zinc</keyword>
<dbReference type="InterPro" id="IPR003349">
    <property type="entry name" value="JmjN"/>
</dbReference>
<dbReference type="SMART" id="SM00333">
    <property type="entry name" value="TUDOR"/>
    <property type="match status" value="2"/>
</dbReference>
<dbReference type="InterPro" id="IPR047479">
    <property type="entry name" value="Tudor_KDM4A_rpt1"/>
</dbReference>
<evidence type="ECO:0000256" key="1">
    <source>
        <dbReference type="ARBA" id="ARBA00001954"/>
    </source>
</evidence>
<dbReference type="PROSITE" id="PS50056">
    <property type="entry name" value="TYR_PHOSPHATASE_2"/>
    <property type="match status" value="2"/>
</dbReference>
<feature type="compositionally biased region" description="Basic and acidic residues" evidence="17">
    <location>
        <begin position="1025"/>
        <end position="1038"/>
    </location>
</feature>
<feature type="compositionally biased region" description="Polar residues" evidence="17">
    <location>
        <begin position="1706"/>
        <end position="1717"/>
    </location>
</feature>
<dbReference type="InterPro" id="IPR011011">
    <property type="entry name" value="Znf_FYVE_PHD"/>
</dbReference>
<feature type="domain" description="PHD-type" evidence="22">
    <location>
        <begin position="2069"/>
        <end position="2182"/>
    </location>
</feature>
<keyword evidence="23" id="KW-0489">Methyltransferase</keyword>
<dbReference type="FunFam" id="3.10.330.70:FF:000001">
    <property type="entry name" value="Putative lysine-specific demethylase 4a"/>
    <property type="match status" value="1"/>
</dbReference>
<dbReference type="Gene3D" id="3.10.330.70">
    <property type="match status" value="1"/>
</dbReference>
<dbReference type="Gene3D" id="3.90.190.10">
    <property type="entry name" value="Protein tyrosine phosphatase superfamily"/>
    <property type="match status" value="4"/>
</dbReference>
<dbReference type="SMART" id="SM00194">
    <property type="entry name" value="PTPc"/>
    <property type="match status" value="2"/>
</dbReference>
<dbReference type="GO" id="GO:0005634">
    <property type="term" value="C:nucleus"/>
    <property type="evidence" value="ECO:0007669"/>
    <property type="project" value="UniProtKB-SubCell"/>
</dbReference>
<keyword evidence="13" id="KW-0805">Transcription regulation</keyword>
<dbReference type="CDD" id="cd20463">
    <property type="entry name" value="Tudor_JMJD2A_rpt1"/>
    <property type="match status" value="1"/>
</dbReference>
<dbReference type="GO" id="GO:0140684">
    <property type="term" value="F:histone H3K9me2/H3K9me3 demethylase activity"/>
    <property type="evidence" value="ECO:0007669"/>
    <property type="project" value="UniProtKB-EC"/>
</dbReference>
<evidence type="ECO:0000256" key="17">
    <source>
        <dbReference type="SAM" id="MobiDB-lite"/>
    </source>
</evidence>
<organism evidence="23 24">
    <name type="scientific">Bagarius yarrelli</name>
    <name type="common">Goonch</name>
    <name type="synonym">Bagrus yarrelli</name>
    <dbReference type="NCBI Taxonomy" id="175774"/>
    <lineage>
        <taxon>Eukaryota</taxon>
        <taxon>Metazoa</taxon>
        <taxon>Chordata</taxon>
        <taxon>Craniata</taxon>
        <taxon>Vertebrata</taxon>
        <taxon>Euteleostomi</taxon>
        <taxon>Actinopterygii</taxon>
        <taxon>Neopterygii</taxon>
        <taxon>Teleostei</taxon>
        <taxon>Ostariophysi</taxon>
        <taxon>Siluriformes</taxon>
        <taxon>Sisoridae</taxon>
        <taxon>Sisorinae</taxon>
        <taxon>Bagarius</taxon>
    </lineage>
</organism>
<dbReference type="SUPFAM" id="SSF63748">
    <property type="entry name" value="Tudor/PWWP/MBT"/>
    <property type="match status" value="2"/>
</dbReference>
<dbReference type="InterPro" id="IPR003595">
    <property type="entry name" value="Tyr_Pase_cat"/>
</dbReference>
<comment type="similarity">
    <text evidence="3">Belongs to the JHDM3 histone demethylase family.</text>
</comment>
<feature type="compositionally biased region" description="Acidic residues" evidence="17">
    <location>
        <begin position="1879"/>
        <end position="1895"/>
    </location>
</feature>
<feature type="domain" description="Tyrosine-protein phosphatase" evidence="18">
    <location>
        <begin position="1"/>
        <end position="130"/>
    </location>
</feature>
<feature type="compositionally biased region" description="Basic and acidic residues" evidence="17">
    <location>
        <begin position="1195"/>
        <end position="1208"/>
    </location>
</feature>
<dbReference type="PROSITE" id="PS51183">
    <property type="entry name" value="JMJN"/>
    <property type="match status" value="1"/>
</dbReference>
<evidence type="ECO:0000259" key="20">
    <source>
        <dbReference type="PROSITE" id="PS51183"/>
    </source>
</evidence>
<evidence type="ECO:0000256" key="6">
    <source>
        <dbReference type="ARBA" id="ARBA00022737"/>
    </source>
</evidence>
<evidence type="ECO:0000256" key="15">
    <source>
        <dbReference type="ARBA" id="ARBA00023242"/>
    </source>
</evidence>
<feature type="compositionally biased region" description="Basic and acidic residues" evidence="17">
    <location>
        <begin position="941"/>
        <end position="963"/>
    </location>
</feature>
<dbReference type="Pfam" id="PF13831">
    <property type="entry name" value="PHD_2"/>
    <property type="match status" value="1"/>
</dbReference>
<dbReference type="InterPro" id="IPR001965">
    <property type="entry name" value="Znf_PHD"/>
</dbReference>
<evidence type="ECO:0000256" key="7">
    <source>
        <dbReference type="ARBA" id="ARBA00022771"/>
    </source>
</evidence>
<dbReference type="InterPro" id="IPR003347">
    <property type="entry name" value="JmjC_dom"/>
</dbReference>
<evidence type="ECO:0000313" key="23">
    <source>
        <dbReference type="EMBL" id="TVK90575.1"/>
    </source>
</evidence>
<feature type="compositionally biased region" description="Polar residues" evidence="17">
    <location>
        <begin position="1004"/>
        <end position="1024"/>
    </location>
</feature>
<dbReference type="GO" id="GO:0032259">
    <property type="term" value="P:methylation"/>
    <property type="evidence" value="ECO:0007669"/>
    <property type="project" value="UniProtKB-KW"/>
</dbReference>
<feature type="region of interest" description="Disordered" evidence="17">
    <location>
        <begin position="1363"/>
        <end position="1845"/>
    </location>
</feature>
<evidence type="ECO:0000256" key="9">
    <source>
        <dbReference type="ARBA" id="ARBA00022853"/>
    </source>
</evidence>
<comment type="subcellular location">
    <subcellularLocation>
        <location evidence="2">Nucleus</location>
    </subcellularLocation>
</comment>
<gene>
    <name evidence="23" type="ORF">Baya_2656</name>
</gene>
<dbReference type="Gene3D" id="2.30.30.140">
    <property type="match status" value="1"/>
</dbReference>
<feature type="compositionally biased region" description="Basic and acidic residues" evidence="17">
    <location>
        <begin position="1866"/>
        <end position="1878"/>
    </location>
</feature>
<dbReference type="PROSITE" id="PS51805">
    <property type="entry name" value="EPHD"/>
    <property type="match status" value="1"/>
</dbReference>
<dbReference type="GO" id="GO:0010468">
    <property type="term" value="P:regulation of gene expression"/>
    <property type="evidence" value="ECO:0007669"/>
    <property type="project" value="TreeGrafter"/>
</dbReference>
<evidence type="ECO:0000313" key="24">
    <source>
        <dbReference type="Proteomes" id="UP000319801"/>
    </source>
</evidence>
<dbReference type="EMBL" id="VCAZ01000007">
    <property type="protein sequence ID" value="TVK90575.1"/>
    <property type="molecule type" value="Genomic_DNA"/>
</dbReference>
<dbReference type="InterPro" id="IPR019787">
    <property type="entry name" value="Znf_PHD-finger"/>
</dbReference>
<keyword evidence="10" id="KW-0223">Dioxygenase</keyword>
<dbReference type="GO" id="GO:0004725">
    <property type="term" value="F:protein tyrosine phosphatase activity"/>
    <property type="evidence" value="ECO:0007669"/>
    <property type="project" value="InterPro"/>
</dbReference>
<evidence type="ECO:0000259" key="22">
    <source>
        <dbReference type="PROSITE" id="PS51805"/>
    </source>
</evidence>
<evidence type="ECO:0000256" key="11">
    <source>
        <dbReference type="ARBA" id="ARBA00023002"/>
    </source>
</evidence>
<feature type="compositionally biased region" description="Basic and acidic residues" evidence="17">
    <location>
        <begin position="970"/>
        <end position="1001"/>
    </location>
</feature>
<feature type="compositionally biased region" description="Basic and acidic residues" evidence="17">
    <location>
        <begin position="1539"/>
        <end position="1571"/>
    </location>
</feature>
<dbReference type="GO" id="GO:0008168">
    <property type="term" value="F:methyltransferase activity"/>
    <property type="evidence" value="ECO:0007669"/>
    <property type="project" value="UniProtKB-KW"/>
</dbReference>
<dbReference type="InterPro" id="IPR040477">
    <property type="entry name" value="KDM4-like_Tudor"/>
</dbReference>
<dbReference type="SUPFAM" id="SSF52799">
    <property type="entry name" value="(Phosphotyrosine protein) phosphatases II"/>
    <property type="match status" value="2"/>
</dbReference>
<dbReference type="FunFam" id="3.30.40.10:FF:000029">
    <property type="entry name" value="lysine-specific demethylase 4C isoform X1"/>
    <property type="match status" value="1"/>
</dbReference>
<dbReference type="CDD" id="cd20466">
    <property type="entry name" value="Tudor_JMJD2A_rpt2"/>
    <property type="match status" value="1"/>
</dbReference>
<dbReference type="PROSITE" id="PS51184">
    <property type="entry name" value="JMJC"/>
    <property type="match status" value="1"/>
</dbReference>
<evidence type="ECO:0000256" key="10">
    <source>
        <dbReference type="ARBA" id="ARBA00022964"/>
    </source>
</evidence>
<evidence type="ECO:0000259" key="21">
    <source>
        <dbReference type="PROSITE" id="PS51184"/>
    </source>
</evidence>
<dbReference type="EC" id="1.14.11.66" evidence="4"/>
<dbReference type="SMART" id="SM00249">
    <property type="entry name" value="PHD"/>
    <property type="match status" value="2"/>
</dbReference>
<dbReference type="Proteomes" id="UP000319801">
    <property type="component" value="Unassembled WGS sequence"/>
</dbReference>
<keyword evidence="24" id="KW-1185">Reference proteome</keyword>
<keyword evidence="23" id="KW-0808">Transferase</keyword>
<feature type="compositionally biased region" description="Basic and acidic residues" evidence="17">
    <location>
        <begin position="1047"/>
        <end position="1078"/>
    </location>
</feature>
<feature type="region of interest" description="Disordered" evidence="17">
    <location>
        <begin position="1177"/>
        <end position="1208"/>
    </location>
</feature>
<feature type="domain" description="Tyrosine specific protein phosphatases" evidence="19">
    <location>
        <begin position="44"/>
        <end position="121"/>
    </location>
</feature>
<dbReference type="SMART" id="SM00404">
    <property type="entry name" value="PTPc_motif"/>
    <property type="match status" value="2"/>
</dbReference>
<reference evidence="23 24" key="1">
    <citation type="journal article" date="2019" name="Genome Biol. Evol.">
        <title>Whole-Genome Sequencing of the Giant Devil Catfish, Bagarius yarrelli.</title>
        <authorList>
            <person name="Jiang W."/>
            <person name="Lv Y."/>
            <person name="Cheng L."/>
            <person name="Yang K."/>
            <person name="Chao B."/>
            <person name="Wang X."/>
            <person name="Li Y."/>
            <person name="Pan X."/>
            <person name="You X."/>
            <person name="Zhang Y."/>
            <person name="Yang J."/>
            <person name="Li J."/>
            <person name="Zhang X."/>
            <person name="Liu S."/>
            <person name="Sun C."/>
            <person name="Yang J."/>
            <person name="Shi Q."/>
        </authorList>
    </citation>
    <scope>NUCLEOTIDE SEQUENCE [LARGE SCALE GENOMIC DNA]</scope>
    <source>
        <strain evidence="23">JWS20170419001</strain>
        <tissue evidence="23">Muscle</tissue>
    </source>
</reference>
<dbReference type="InterPro" id="IPR000387">
    <property type="entry name" value="Tyr_Pase_dom"/>
</dbReference>
<dbReference type="InterPro" id="IPR047481">
    <property type="entry name" value="Tudor_KDM4A_rpt2"/>
</dbReference>
<dbReference type="GO" id="GO:0008270">
    <property type="term" value="F:zinc ion binding"/>
    <property type="evidence" value="ECO:0007669"/>
    <property type="project" value="UniProtKB-KW"/>
</dbReference>
<feature type="region of interest" description="Disordered" evidence="17">
    <location>
        <begin position="1862"/>
        <end position="1895"/>
    </location>
</feature>
<keyword evidence="5" id="KW-0479">Metal-binding</keyword>
<dbReference type="Pfam" id="PF18104">
    <property type="entry name" value="Tudor_2"/>
    <property type="match status" value="2"/>
</dbReference>
<dbReference type="Pfam" id="PF00102">
    <property type="entry name" value="Y_phosphatase"/>
    <property type="match status" value="3"/>
</dbReference>
<evidence type="ECO:0000256" key="4">
    <source>
        <dbReference type="ARBA" id="ARBA00012900"/>
    </source>
</evidence>
<dbReference type="PRINTS" id="PR00700">
    <property type="entry name" value="PRTYPHPHTASE"/>
</dbReference>
<dbReference type="GO" id="GO:0000785">
    <property type="term" value="C:chromatin"/>
    <property type="evidence" value="ECO:0007669"/>
    <property type="project" value="TreeGrafter"/>
</dbReference>
<feature type="compositionally biased region" description="Polar residues" evidence="17">
    <location>
        <begin position="1782"/>
        <end position="1796"/>
    </location>
</feature>
<dbReference type="FunFam" id="2.60.120.650:FF:000048">
    <property type="entry name" value="Lysine-specific demethylase 4A"/>
    <property type="match status" value="1"/>
</dbReference>
<name>A0A556VY65_BAGYA</name>
<dbReference type="InterPro" id="IPR002999">
    <property type="entry name" value="Tudor"/>
</dbReference>
<evidence type="ECO:0000256" key="3">
    <source>
        <dbReference type="ARBA" id="ARBA00009711"/>
    </source>
</evidence>
<feature type="compositionally biased region" description="Basic and acidic residues" evidence="17">
    <location>
        <begin position="1436"/>
        <end position="1459"/>
    </location>
</feature>
<keyword evidence="11" id="KW-0560">Oxidoreductase</keyword>
<feature type="compositionally biased region" description="Basic and acidic residues" evidence="17">
    <location>
        <begin position="874"/>
        <end position="930"/>
    </location>
</feature>
<comment type="cofactor">
    <cofactor evidence="1">
        <name>Fe(2+)</name>
        <dbReference type="ChEBI" id="CHEBI:29033"/>
    </cofactor>
</comment>
<keyword evidence="14" id="KW-0804">Transcription</keyword>
<dbReference type="Pfam" id="PF13832">
    <property type="entry name" value="zf-HC5HC2H_2"/>
    <property type="match status" value="1"/>
</dbReference>
<dbReference type="InterPro" id="IPR034732">
    <property type="entry name" value="EPHD"/>
</dbReference>
<evidence type="ECO:0000259" key="18">
    <source>
        <dbReference type="PROSITE" id="PS50055"/>
    </source>
</evidence>
<dbReference type="Pfam" id="PF02375">
    <property type="entry name" value="JmjN"/>
    <property type="match status" value="1"/>
</dbReference>
<feature type="domain" description="JmjC" evidence="21">
    <location>
        <begin position="570"/>
        <end position="736"/>
    </location>
</feature>
<proteinExistence type="inferred from homology"/>
<evidence type="ECO:0000256" key="14">
    <source>
        <dbReference type="ARBA" id="ARBA00023163"/>
    </source>
</evidence>
<dbReference type="InterPro" id="IPR000242">
    <property type="entry name" value="PTP_cat"/>
</dbReference>
<feature type="domain" description="JmjN" evidence="20">
    <location>
        <begin position="442"/>
        <end position="484"/>
    </location>
</feature>
<evidence type="ECO:0000256" key="8">
    <source>
        <dbReference type="ARBA" id="ARBA00022833"/>
    </source>
</evidence>
<dbReference type="SUPFAM" id="SSF51197">
    <property type="entry name" value="Clavaminate synthase-like"/>
    <property type="match status" value="1"/>
</dbReference>
<feature type="compositionally biased region" description="Basic and acidic residues" evidence="17">
    <location>
        <begin position="801"/>
        <end position="825"/>
    </location>
</feature>
<keyword evidence="15" id="KW-0539">Nucleus</keyword>
<dbReference type="FunFam" id="3.90.190.10:FF:000216">
    <property type="entry name" value="Protein-tyrosine phosphatase delta-b"/>
    <property type="match status" value="1"/>
</dbReference>
<evidence type="ECO:0000259" key="19">
    <source>
        <dbReference type="PROSITE" id="PS50056"/>
    </source>
</evidence>
<feature type="compositionally biased region" description="Basic and acidic residues" evidence="17">
    <location>
        <begin position="1587"/>
        <end position="1612"/>
    </location>
</feature>
<feature type="domain" description="Tyrosine-protein phosphatase" evidence="18">
    <location>
        <begin position="162"/>
        <end position="374"/>
    </location>
</feature>
<dbReference type="PANTHER" id="PTHR10694:SF119">
    <property type="entry name" value="LYSINE-SPECIFIC DEMETHYLASE 4A"/>
    <property type="match status" value="1"/>
</dbReference>
<evidence type="ECO:0000256" key="13">
    <source>
        <dbReference type="ARBA" id="ARBA00023015"/>
    </source>
</evidence>
<feature type="region of interest" description="Disordered" evidence="17">
    <location>
        <begin position="781"/>
        <end position="1113"/>
    </location>
</feature>